<dbReference type="AlphaFoldDB" id="A0A6J2JR24"/>
<feature type="signal peptide" evidence="1">
    <location>
        <begin position="1"/>
        <end position="16"/>
    </location>
</feature>
<dbReference type="Proteomes" id="UP000504629">
    <property type="component" value="Unplaced"/>
</dbReference>
<evidence type="ECO:0000313" key="2">
    <source>
        <dbReference type="Proteomes" id="UP000504629"/>
    </source>
</evidence>
<dbReference type="SUPFAM" id="SSF50814">
    <property type="entry name" value="Lipocalins"/>
    <property type="match status" value="1"/>
</dbReference>
<protein>
    <submittedName>
        <fullName evidence="3">Uncharacterized protein LOC114243977</fullName>
    </submittedName>
</protein>
<name>A0A6J2JR24_BOMMA</name>
<organism evidence="2 3">
    <name type="scientific">Bombyx mandarina</name>
    <name type="common">Wild silk moth</name>
    <name type="synonym">Wild silkworm</name>
    <dbReference type="NCBI Taxonomy" id="7092"/>
    <lineage>
        <taxon>Eukaryota</taxon>
        <taxon>Metazoa</taxon>
        <taxon>Ecdysozoa</taxon>
        <taxon>Arthropoda</taxon>
        <taxon>Hexapoda</taxon>
        <taxon>Insecta</taxon>
        <taxon>Pterygota</taxon>
        <taxon>Neoptera</taxon>
        <taxon>Endopterygota</taxon>
        <taxon>Lepidoptera</taxon>
        <taxon>Glossata</taxon>
        <taxon>Ditrysia</taxon>
        <taxon>Bombycoidea</taxon>
        <taxon>Bombycidae</taxon>
        <taxon>Bombycinae</taxon>
        <taxon>Bombyx</taxon>
    </lineage>
</organism>
<dbReference type="OrthoDB" id="6601560at2759"/>
<proteinExistence type="predicted"/>
<keyword evidence="2" id="KW-1185">Reference proteome</keyword>
<dbReference type="Gene3D" id="2.40.128.20">
    <property type="match status" value="1"/>
</dbReference>
<feature type="chain" id="PRO_5027113883" evidence="1">
    <location>
        <begin position="17"/>
        <end position="210"/>
    </location>
</feature>
<dbReference type="RefSeq" id="XP_028031447.1">
    <property type="nucleotide sequence ID" value="XM_028175646.1"/>
</dbReference>
<dbReference type="GeneID" id="114243977"/>
<keyword evidence="1" id="KW-0732">Signal</keyword>
<reference evidence="3" key="1">
    <citation type="submission" date="2025-08" db="UniProtKB">
        <authorList>
            <consortium name="RefSeq"/>
        </authorList>
    </citation>
    <scope>IDENTIFICATION</scope>
    <source>
        <tissue evidence="3">Silk gland</tissue>
    </source>
</reference>
<sequence>MLVYSLVFFLIVNSDAVVRNETCPVVTPRELNWKDMDGTWYVAAVATDMQVQGDCAMIIFDHQETPDVSIRWITNNTASFYNGSVALTPDPNGNSTGGDLLLVTYNDNKTETYSFLDINYEHYAVVFACYNNDDGSSTYEIWKLTRTPHLKDTDAVKLDQAIANYSLQGTPFINFNNTEDTCRINAGRQLDASTLIMTSAAAITLLRRMF</sequence>
<evidence type="ECO:0000313" key="3">
    <source>
        <dbReference type="RefSeq" id="XP_028031447.1"/>
    </source>
</evidence>
<dbReference type="KEGG" id="bman:114243977"/>
<evidence type="ECO:0000256" key="1">
    <source>
        <dbReference type="SAM" id="SignalP"/>
    </source>
</evidence>
<dbReference type="InterPro" id="IPR012674">
    <property type="entry name" value="Calycin"/>
</dbReference>
<dbReference type="CDD" id="cd00301">
    <property type="entry name" value="lipocalin_FABP"/>
    <property type="match status" value="1"/>
</dbReference>
<accession>A0A6J2JR24</accession>
<gene>
    <name evidence="3" type="primary">LOC114243977</name>
</gene>